<dbReference type="EC" id="2.7.7.65" evidence="2"/>
<dbReference type="PANTHER" id="PTHR45138:SF9">
    <property type="entry name" value="DIGUANYLATE CYCLASE DGCM-RELATED"/>
    <property type="match status" value="1"/>
</dbReference>
<protein>
    <recommendedName>
        <fullName evidence="2">diguanylate cyclase</fullName>
        <ecNumber evidence="2">2.7.7.65</ecNumber>
    </recommendedName>
</protein>
<keyword evidence="4" id="KW-0472">Membrane</keyword>
<keyword evidence="4" id="KW-1133">Transmembrane helix</keyword>
<keyword evidence="4" id="KW-0812">Transmembrane</keyword>
<evidence type="ECO:0000313" key="7">
    <source>
        <dbReference type="Proteomes" id="UP000032749"/>
    </source>
</evidence>
<dbReference type="Proteomes" id="UP000032749">
    <property type="component" value="Chromosome"/>
</dbReference>
<dbReference type="InterPro" id="IPR043128">
    <property type="entry name" value="Rev_trsase/Diguanyl_cyclase"/>
</dbReference>
<dbReference type="Pfam" id="PF20966">
    <property type="entry name" value="MASE6"/>
    <property type="match status" value="1"/>
</dbReference>
<evidence type="ECO:0000256" key="3">
    <source>
        <dbReference type="ARBA" id="ARBA00034247"/>
    </source>
</evidence>
<feature type="transmembrane region" description="Helical" evidence="4">
    <location>
        <begin position="87"/>
        <end position="105"/>
    </location>
</feature>
<dbReference type="CDD" id="cd01949">
    <property type="entry name" value="GGDEF"/>
    <property type="match status" value="1"/>
</dbReference>
<feature type="transmembrane region" description="Helical" evidence="4">
    <location>
        <begin position="154"/>
        <end position="178"/>
    </location>
</feature>
<dbReference type="STRING" id="698738.OLEAN_C25550"/>
<comment type="cofactor">
    <cofactor evidence="1">
        <name>Mg(2+)</name>
        <dbReference type="ChEBI" id="CHEBI:18420"/>
    </cofactor>
</comment>
<name>R4YNQ8_OLEAN</name>
<organism evidence="6 7">
    <name type="scientific">Oleispira antarctica RB-8</name>
    <dbReference type="NCBI Taxonomy" id="698738"/>
    <lineage>
        <taxon>Bacteria</taxon>
        <taxon>Pseudomonadati</taxon>
        <taxon>Pseudomonadota</taxon>
        <taxon>Gammaproteobacteria</taxon>
        <taxon>Oceanospirillales</taxon>
        <taxon>Oceanospirillaceae</taxon>
        <taxon>Oleispira</taxon>
    </lineage>
</organism>
<dbReference type="HOGENOM" id="CLU_000445_11_1_6"/>
<dbReference type="InterPro" id="IPR029787">
    <property type="entry name" value="Nucleotide_cyclase"/>
</dbReference>
<dbReference type="GO" id="GO:0052621">
    <property type="term" value="F:diguanylate cyclase activity"/>
    <property type="evidence" value="ECO:0007669"/>
    <property type="project" value="UniProtKB-EC"/>
</dbReference>
<dbReference type="NCBIfam" id="TIGR00254">
    <property type="entry name" value="GGDEF"/>
    <property type="match status" value="1"/>
</dbReference>
<gene>
    <name evidence="6" type="ORF">OLEAN_C25550</name>
</gene>
<evidence type="ECO:0000259" key="5">
    <source>
        <dbReference type="PROSITE" id="PS50887"/>
    </source>
</evidence>
<feature type="transmembrane region" description="Helical" evidence="4">
    <location>
        <begin position="32"/>
        <end position="50"/>
    </location>
</feature>
<dbReference type="PROSITE" id="PS50887">
    <property type="entry name" value="GGDEF"/>
    <property type="match status" value="1"/>
</dbReference>
<dbReference type="InterPro" id="IPR000160">
    <property type="entry name" value="GGDEF_dom"/>
</dbReference>
<evidence type="ECO:0000256" key="1">
    <source>
        <dbReference type="ARBA" id="ARBA00001946"/>
    </source>
</evidence>
<dbReference type="SUPFAM" id="SSF55073">
    <property type="entry name" value="Nucleotide cyclase"/>
    <property type="match status" value="1"/>
</dbReference>
<proteinExistence type="predicted"/>
<feature type="domain" description="GGDEF" evidence="5">
    <location>
        <begin position="223"/>
        <end position="356"/>
    </location>
</feature>
<dbReference type="InterPro" id="IPR050469">
    <property type="entry name" value="Diguanylate_Cyclase"/>
</dbReference>
<dbReference type="Pfam" id="PF00990">
    <property type="entry name" value="GGDEF"/>
    <property type="match status" value="1"/>
</dbReference>
<feature type="transmembrane region" description="Helical" evidence="4">
    <location>
        <begin position="56"/>
        <end position="75"/>
    </location>
</feature>
<dbReference type="PANTHER" id="PTHR45138">
    <property type="entry name" value="REGULATORY COMPONENTS OF SENSORY TRANSDUCTION SYSTEM"/>
    <property type="match status" value="1"/>
</dbReference>
<evidence type="ECO:0000256" key="4">
    <source>
        <dbReference type="SAM" id="Phobius"/>
    </source>
</evidence>
<sequence length="368" mass="41394">MQSASNNQNSSDSRSFDDGVIELPNQQHRRSVLQLLLWISAAFGFFFTLLNWQSNAQMAIVEIALATYSLVLLPFARNDKQQFKVSLLFLVPLYSIILYVLTMPTSTETGYVWILVIPVLSHLLLGRWFGLGLSLIFMPIGFVLFAIRFHDNNAIFNVVATSNVILAGVATLVFSHVYEVSRTRAHRKLLHLATTDSLTSLANRTRFLDVFERERNHAIRNNSDLSLLLLDIDHFKHVNDNHGHDVGDEVLKYVSATICHRLRKTDLACRLGGEEFGVLLPGASLERAISIAETIRKNIADVPYTRGDKLIALSVSIGVSEYGFDGRDLESMYAIADNHLYRAKSSGRNRIRSREMMRNGELDLALAD</sequence>
<dbReference type="EMBL" id="FO203512">
    <property type="protein sequence ID" value="CCK76731.1"/>
    <property type="molecule type" value="Genomic_DNA"/>
</dbReference>
<keyword evidence="7" id="KW-1185">Reference proteome</keyword>
<dbReference type="KEGG" id="oai:OLEAN_C25550"/>
<dbReference type="SMART" id="SM00267">
    <property type="entry name" value="GGDEF"/>
    <property type="match status" value="1"/>
</dbReference>
<evidence type="ECO:0000256" key="2">
    <source>
        <dbReference type="ARBA" id="ARBA00012528"/>
    </source>
</evidence>
<feature type="transmembrane region" description="Helical" evidence="4">
    <location>
        <begin position="125"/>
        <end position="147"/>
    </location>
</feature>
<reference evidence="6 7" key="1">
    <citation type="journal article" date="2013" name="Nat. Commun.">
        <title>Genome sequence and functional genomic analysis of the oil-degrading bacterium Oleispira antarctica.</title>
        <authorList>
            <person name="Kube M."/>
            <person name="Chernikova T.N."/>
            <person name="Al-Ramahi Y."/>
            <person name="Beloqui A."/>
            <person name="Lopez-Cortez N."/>
            <person name="Guazzaroni M.E."/>
            <person name="Heipieper H.J."/>
            <person name="Klages S."/>
            <person name="Kotsyurbenko O.R."/>
            <person name="Langer I."/>
            <person name="Nechitaylo T.Y."/>
            <person name="Lunsdorf H."/>
            <person name="Fernandez M."/>
            <person name="Juarez S."/>
            <person name="Ciordia S."/>
            <person name="Singer A."/>
            <person name="Kagan O."/>
            <person name="Egorova O."/>
            <person name="Petit P.A."/>
            <person name="Stogios P."/>
            <person name="Kim Y."/>
            <person name="Tchigvintsev A."/>
            <person name="Flick R."/>
            <person name="Denaro R."/>
            <person name="Genovese M."/>
            <person name="Albar J.P."/>
            <person name="Reva O.N."/>
            <person name="Martinez-Gomariz M."/>
            <person name="Tran H."/>
            <person name="Ferrer M."/>
            <person name="Savchenko A."/>
            <person name="Yakunin A.F."/>
            <person name="Yakimov M.M."/>
            <person name="Golyshina O.V."/>
            <person name="Reinhardt R."/>
            <person name="Golyshin P.N."/>
        </authorList>
    </citation>
    <scope>NUCLEOTIDE SEQUENCE [LARGE SCALE GENOMIC DNA]</scope>
</reference>
<dbReference type="Gene3D" id="3.30.70.270">
    <property type="match status" value="1"/>
</dbReference>
<dbReference type="FunFam" id="3.30.70.270:FF:000001">
    <property type="entry name" value="Diguanylate cyclase domain protein"/>
    <property type="match status" value="1"/>
</dbReference>
<dbReference type="AlphaFoldDB" id="R4YNQ8"/>
<accession>R4YNQ8</accession>
<evidence type="ECO:0000313" key="6">
    <source>
        <dbReference type="EMBL" id="CCK76731.1"/>
    </source>
</evidence>
<comment type="catalytic activity">
    <reaction evidence="3">
        <text>2 GTP = 3',3'-c-di-GMP + 2 diphosphate</text>
        <dbReference type="Rhea" id="RHEA:24898"/>
        <dbReference type="ChEBI" id="CHEBI:33019"/>
        <dbReference type="ChEBI" id="CHEBI:37565"/>
        <dbReference type="ChEBI" id="CHEBI:58805"/>
        <dbReference type="EC" id="2.7.7.65"/>
    </reaction>
</comment>
<dbReference type="InterPro" id="IPR048435">
    <property type="entry name" value="MASE6"/>
</dbReference>